<name>A0A1G5BIZ7_9RHOB</name>
<dbReference type="RefSeq" id="WP_090739626.1">
    <property type="nucleotide sequence ID" value="NZ_FMVT01000001.1"/>
</dbReference>
<dbReference type="Proteomes" id="UP000199502">
    <property type="component" value="Unassembled WGS sequence"/>
</dbReference>
<protein>
    <recommendedName>
        <fullName evidence="4">Inner membrane protein YedI</fullName>
    </recommendedName>
</protein>
<dbReference type="AlphaFoldDB" id="A0A1G5BIZ7"/>
<proteinExistence type="predicted"/>
<evidence type="ECO:0008006" key="4">
    <source>
        <dbReference type="Google" id="ProtNLM"/>
    </source>
</evidence>
<accession>A0A1G5BIZ7</accession>
<reference evidence="2 3" key="1">
    <citation type="submission" date="2016-10" db="EMBL/GenBank/DDBJ databases">
        <authorList>
            <person name="de Groot N.N."/>
        </authorList>
    </citation>
    <scope>NUCLEOTIDE SEQUENCE [LARGE SCALE GENOMIC DNA]</scope>
    <source>
        <strain evidence="2 3">CGMCC 1.8925</strain>
    </source>
</reference>
<dbReference type="PANTHER" id="PTHR30503:SF3">
    <property type="entry name" value="INNER MEMBRANE PROTEIN YEDI"/>
    <property type="match status" value="1"/>
</dbReference>
<feature type="transmembrane region" description="Helical" evidence="1">
    <location>
        <begin position="75"/>
        <end position="93"/>
    </location>
</feature>
<dbReference type="Pfam" id="PF05661">
    <property type="entry name" value="DUF808"/>
    <property type="match status" value="1"/>
</dbReference>
<dbReference type="STRING" id="336292.SAMN05660710_00166"/>
<sequence length="332" mass="34669">MSGLIALLDDIGMISKMAAASLDDVAAHSVKAGAKAAGAVIDDAAVTPKYVHGFDASRELPIIWRIARGSLFNKLVILLPVALALSALLPAAIPPLLMLGGAYLCYEGAHKVAHWWTGHHDAEAHVHPEEDGPSLEETRVAGAIKTDFILSAEIMTIALSTIPVEDSLVMKAVILFVVAVAITVAVYGVVALIVKADDVGLHLAQRGRGLVAALGRGIVRVMPGVMTLLTVVGTAAMIWVGGQIITHGLYELGWGAPHHFIAHMAEEAAHAVPAAAGLVRWLVTAALDGVIGLALGLALVPLAIHVLNPLIERTVSPFFRRLRGGNGAAKKN</sequence>
<dbReference type="PANTHER" id="PTHR30503">
    <property type="entry name" value="INNER MEMBRANE PROTEIN YEDI"/>
    <property type="match status" value="1"/>
</dbReference>
<feature type="transmembrane region" description="Helical" evidence="1">
    <location>
        <begin position="173"/>
        <end position="196"/>
    </location>
</feature>
<evidence type="ECO:0000313" key="3">
    <source>
        <dbReference type="Proteomes" id="UP000199502"/>
    </source>
</evidence>
<keyword evidence="1" id="KW-1133">Transmembrane helix</keyword>
<feature type="transmembrane region" description="Helical" evidence="1">
    <location>
        <begin position="217"/>
        <end position="240"/>
    </location>
</feature>
<dbReference type="GO" id="GO:0005886">
    <property type="term" value="C:plasma membrane"/>
    <property type="evidence" value="ECO:0007669"/>
    <property type="project" value="TreeGrafter"/>
</dbReference>
<gene>
    <name evidence="2" type="ORF">SAMN05660710_00166</name>
</gene>
<evidence type="ECO:0000256" key="1">
    <source>
        <dbReference type="SAM" id="Phobius"/>
    </source>
</evidence>
<dbReference type="EMBL" id="FMVT01000001">
    <property type="protein sequence ID" value="SCX90135.1"/>
    <property type="molecule type" value="Genomic_DNA"/>
</dbReference>
<organism evidence="2 3">
    <name type="scientific">Paracoccus tibetensis</name>
    <dbReference type="NCBI Taxonomy" id="336292"/>
    <lineage>
        <taxon>Bacteria</taxon>
        <taxon>Pseudomonadati</taxon>
        <taxon>Pseudomonadota</taxon>
        <taxon>Alphaproteobacteria</taxon>
        <taxon>Rhodobacterales</taxon>
        <taxon>Paracoccaceae</taxon>
        <taxon>Paracoccus</taxon>
    </lineage>
</organism>
<keyword evidence="1" id="KW-0472">Membrane</keyword>
<keyword evidence="3" id="KW-1185">Reference proteome</keyword>
<dbReference type="InterPro" id="IPR008526">
    <property type="entry name" value="YedI"/>
</dbReference>
<dbReference type="OrthoDB" id="9814178at2"/>
<dbReference type="PIRSF" id="PIRSF016660">
    <property type="entry name" value="YedI"/>
    <property type="match status" value="1"/>
</dbReference>
<feature type="transmembrane region" description="Helical" evidence="1">
    <location>
        <begin position="290"/>
        <end position="311"/>
    </location>
</feature>
<keyword evidence="1" id="KW-0812">Transmembrane</keyword>
<evidence type="ECO:0000313" key="2">
    <source>
        <dbReference type="EMBL" id="SCX90135.1"/>
    </source>
</evidence>